<dbReference type="InterPro" id="IPR000182">
    <property type="entry name" value="GNAT_dom"/>
</dbReference>
<reference evidence="3" key="1">
    <citation type="journal article" date="2020" name="ISME J.">
        <title>Comparative genomics reveals insights into cyanobacterial evolution and habitat adaptation.</title>
        <authorList>
            <person name="Chen M.Y."/>
            <person name="Teng W.K."/>
            <person name="Zhao L."/>
            <person name="Hu C.X."/>
            <person name="Zhou Y.K."/>
            <person name="Han B.P."/>
            <person name="Song L.R."/>
            <person name="Shu W.S."/>
        </authorList>
    </citation>
    <scope>NUCLEOTIDE SEQUENCE [LARGE SCALE GENOMIC DNA]</scope>
    <source>
        <strain evidence="3">FACHB-251</strain>
    </source>
</reference>
<feature type="domain" description="N-acetyltransferase" evidence="1">
    <location>
        <begin position="10"/>
        <end position="178"/>
    </location>
</feature>
<dbReference type="AlphaFoldDB" id="A0A926WD77"/>
<evidence type="ECO:0000313" key="3">
    <source>
        <dbReference type="Proteomes" id="UP000662185"/>
    </source>
</evidence>
<dbReference type="PROSITE" id="PS51186">
    <property type="entry name" value="GNAT"/>
    <property type="match status" value="1"/>
</dbReference>
<accession>A0A926WD77</accession>
<gene>
    <name evidence="2" type="ORF">H6G06_02665</name>
</gene>
<dbReference type="PANTHER" id="PTHR43792:SF1">
    <property type="entry name" value="N-ACETYLTRANSFERASE DOMAIN-CONTAINING PROTEIN"/>
    <property type="match status" value="1"/>
</dbReference>
<dbReference type="GO" id="GO:0016747">
    <property type="term" value="F:acyltransferase activity, transferring groups other than amino-acyl groups"/>
    <property type="evidence" value="ECO:0007669"/>
    <property type="project" value="InterPro"/>
</dbReference>
<dbReference type="InterPro" id="IPR016181">
    <property type="entry name" value="Acyl_CoA_acyltransferase"/>
</dbReference>
<dbReference type="RefSeq" id="WP_190556790.1">
    <property type="nucleotide sequence ID" value="NZ_JACJQU010000001.1"/>
</dbReference>
<dbReference type="PANTHER" id="PTHR43792">
    <property type="entry name" value="GNAT FAMILY, PUTATIVE (AFU_ORTHOLOGUE AFUA_3G00765)-RELATED-RELATED"/>
    <property type="match status" value="1"/>
</dbReference>
<dbReference type="Pfam" id="PF13302">
    <property type="entry name" value="Acetyltransf_3"/>
    <property type="match status" value="1"/>
</dbReference>
<dbReference type="Gene3D" id="3.40.630.30">
    <property type="match status" value="1"/>
</dbReference>
<sequence>MTHLLETERLIIRNWIPQQDAEQVFAIYNDPEVIYFLGSAARPPSIEVQRQHLIDSLEESEQLKNGTGSWAIVEKDTKKIAGTIMLSQLPDKNRIPTQEIEVGWHLKRSDWGKGYATEAGRAILEYGFNQLHLPVIYAVVKPGHLASIHVTERLQMKPLGLTSNYYGIELLLFQQTPPDKIKGIGDR</sequence>
<evidence type="ECO:0000259" key="1">
    <source>
        <dbReference type="PROSITE" id="PS51186"/>
    </source>
</evidence>
<dbReference type="SUPFAM" id="SSF55729">
    <property type="entry name" value="Acyl-CoA N-acyltransferases (Nat)"/>
    <property type="match status" value="1"/>
</dbReference>
<dbReference type="Proteomes" id="UP000662185">
    <property type="component" value="Unassembled WGS sequence"/>
</dbReference>
<proteinExistence type="predicted"/>
<protein>
    <submittedName>
        <fullName evidence="2">GNAT family N-acetyltransferase</fullName>
    </submittedName>
</protein>
<keyword evidence="3" id="KW-1185">Reference proteome</keyword>
<comment type="caution">
    <text evidence="2">The sequence shown here is derived from an EMBL/GenBank/DDBJ whole genome shotgun (WGS) entry which is preliminary data.</text>
</comment>
<organism evidence="2 3">
    <name type="scientific">Anabaena sphaerica FACHB-251</name>
    <dbReference type="NCBI Taxonomy" id="2692883"/>
    <lineage>
        <taxon>Bacteria</taxon>
        <taxon>Bacillati</taxon>
        <taxon>Cyanobacteriota</taxon>
        <taxon>Cyanophyceae</taxon>
        <taxon>Nostocales</taxon>
        <taxon>Nostocaceae</taxon>
        <taxon>Anabaena</taxon>
    </lineage>
</organism>
<dbReference type="EMBL" id="JACJQU010000001">
    <property type="protein sequence ID" value="MBD2292410.1"/>
    <property type="molecule type" value="Genomic_DNA"/>
</dbReference>
<dbReference type="InterPro" id="IPR051531">
    <property type="entry name" value="N-acetyltransferase"/>
</dbReference>
<evidence type="ECO:0000313" key="2">
    <source>
        <dbReference type="EMBL" id="MBD2292410.1"/>
    </source>
</evidence>
<name>A0A926WD77_9NOST</name>